<feature type="transmembrane region" description="Helical" evidence="5">
    <location>
        <begin position="192"/>
        <end position="212"/>
    </location>
</feature>
<feature type="transmembrane region" description="Helical" evidence="5">
    <location>
        <begin position="159"/>
        <end position="180"/>
    </location>
</feature>
<keyword evidence="3 5" id="KW-1133">Transmembrane helix</keyword>
<dbReference type="GO" id="GO:0016020">
    <property type="term" value="C:membrane"/>
    <property type="evidence" value="ECO:0007669"/>
    <property type="project" value="UniProtKB-SubCell"/>
</dbReference>
<dbReference type="InterPro" id="IPR036259">
    <property type="entry name" value="MFS_trans_sf"/>
</dbReference>
<feature type="transmembrane region" description="Helical" evidence="5">
    <location>
        <begin position="249"/>
        <end position="267"/>
    </location>
</feature>
<dbReference type="AlphaFoldDB" id="A0A174UE20"/>
<evidence type="ECO:0000256" key="3">
    <source>
        <dbReference type="ARBA" id="ARBA00022989"/>
    </source>
</evidence>
<evidence type="ECO:0000313" key="7">
    <source>
        <dbReference type="Proteomes" id="UP000095563"/>
    </source>
</evidence>
<reference evidence="6 7" key="1">
    <citation type="submission" date="2015-09" db="EMBL/GenBank/DDBJ databases">
        <authorList>
            <consortium name="Pathogen Informatics"/>
        </authorList>
    </citation>
    <scope>NUCLEOTIDE SEQUENCE [LARGE SCALE GENOMIC DNA]</scope>
    <source>
        <strain evidence="6 7">2789STDY5834956</strain>
    </source>
</reference>
<organism evidence="6 7">
    <name type="scientific">Clostridium baratii</name>
    <dbReference type="NCBI Taxonomy" id="1561"/>
    <lineage>
        <taxon>Bacteria</taxon>
        <taxon>Bacillati</taxon>
        <taxon>Bacillota</taxon>
        <taxon>Clostridia</taxon>
        <taxon>Eubacteriales</taxon>
        <taxon>Clostridiaceae</taxon>
        <taxon>Clostridium</taxon>
    </lineage>
</organism>
<feature type="transmembrane region" description="Helical" evidence="5">
    <location>
        <begin position="120"/>
        <end position="138"/>
    </location>
</feature>
<evidence type="ECO:0000256" key="4">
    <source>
        <dbReference type="ARBA" id="ARBA00023136"/>
    </source>
</evidence>
<feature type="transmembrane region" description="Helical" evidence="5">
    <location>
        <begin position="56"/>
        <end position="83"/>
    </location>
</feature>
<dbReference type="PANTHER" id="PTHR42718:SF43">
    <property type="entry name" value="LINCOMYCIN RESISTANCE PROTEIN LMRB"/>
    <property type="match status" value="1"/>
</dbReference>
<dbReference type="SUPFAM" id="SSF103473">
    <property type="entry name" value="MFS general substrate transporter"/>
    <property type="match status" value="1"/>
</dbReference>
<name>A0A174UE20_9CLOT</name>
<evidence type="ECO:0000256" key="5">
    <source>
        <dbReference type="SAM" id="Phobius"/>
    </source>
</evidence>
<feature type="transmembrane region" description="Helical" evidence="5">
    <location>
        <begin position="224"/>
        <end position="243"/>
    </location>
</feature>
<gene>
    <name evidence="6" type="primary">qacA</name>
    <name evidence="6" type="ORF">ERS852568_02247</name>
</gene>
<feature type="transmembrane region" description="Helical" evidence="5">
    <location>
        <begin position="95"/>
        <end position="114"/>
    </location>
</feature>
<dbReference type="Gene3D" id="1.10.357.10">
    <property type="entry name" value="Tetracycline Repressor, domain 2"/>
    <property type="match status" value="1"/>
</dbReference>
<evidence type="ECO:0000313" key="6">
    <source>
        <dbReference type="EMBL" id="CUQ17975.1"/>
    </source>
</evidence>
<comment type="subcellular location">
    <subcellularLocation>
        <location evidence="1">Membrane</location>
        <topology evidence="1">Multi-pass membrane protein</topology>
    </subcellularLocation>
</comment>
<sequence>MYYHFPKGKEELALESVKLAGEMIIKNLINQLDMFESPIDGIVDNFNDMAQIIQYFSWNMVFIILIPIPIIILIMILENVFLVNVGELTKPKIDYLSIILSSVGLGAIIFGISSVSAGDLKVSLISFIIGIILVAIFVSRQNKLKQPMLNLTPLKYPKFVIGLLLVMISMMVMFTMNVMLPMLLEESLGTTGFVAALALLPAVILNGAVTPVGGRIYDRYSVKWLVPIGILIMTVSVFVLANINIETSLGKIIVIYAVVCIGVGFTMSPTQTHSLNQLHK</sequence>
<dbReference type="PANTHER" id="PTHR42718">
    <property type="entry name" value="MAJOR FACILITATOR SUPERFAMILY MULTIDRUG TRANSPORTER MFSC"/>
    <property type="match status" value="1"/>
</dbReference>
<proteinExistence type="predicted"/>
<keyword evidence="2 5" id="KW-0812">Transmembrane</keyword>
<dbReference type="Gene3D" id="1.20.1250.20">
    <property type="entry name" value="MFS general substrate transporter like domains"/>
    <property type="match status" value="1"/>
</dbReference>
<protein>
    <submittedName>
        <fullName evidence="6">Lincomycin resistance protein LmrB</fullName>
    </submittedName>
</protein>
<dbReference type="Proteomes" id="UP000095563">
    <property type="component" value="Unassembled WGS sequence"/>
</dbReference>
<accession>A0A174UE20</accession>
<keyword evidence="4 5" id="KW-0472">Membrane</keyword>
<evidence type="ECO:0000256" key="2">
    <source>
        <dbReference type="ARBA" id="ARBA00022692"/>
    </source>
</evidence>
<evidence type="ECO:0000256" key="1">
    <source>
        <dbReference type="ARBA" id="ARBA00004141"/>
    </source>
</evidence>
<dbReference type="EMBL" id="CZBO01000004">
    <property type="protein sequence ID" value="CUQ17975.1"/>
    <property type="molecule type" value="Genomic_DNA"/>
</dbReference>